<dbReference type="InterPro" id="IPR022417">
    <property type="entry name" value="Porphobilin_deaminase_N"/>
</dbReference>
<dbReference type="Gene3D" id="3.30.160.40">
    <property type="entry name" value="Porphobilinogen deaminase, C-terminal domain"/>
    <property type="match status" value="1"/>
</dbReference>
<keyword evidence="5 8" id="KW-0808">Transferase</keyword>
<dbReference type="InterPro" id="IPR022419">
    <property type="entry name" value="Porphobilin_deaminase_cofac_BS"/>
</dbReference>
<feature type="domain" description="Porphobilinogen deaminase N-terminal" evidence="9">
    <location>
        <begin position="6"/>
        <end position="214"/>
    </location>
</feature>
<evidence type="ECO:0000259" key="9">
    <source>
        <dbReference type="Pfam" id="PF01379"/>
    </source>
</evidence>
<comment type="pathway">
    <text evidence="2">Porphyrin-containing compound metabolism; protoporphyrin-IX biosynthesis; coproporphyrinogen-III from 5-aminolevulinate: step 2/4.</text>
</comment>
<dbReference type="InterPro" id="IPR000860">
    <property type="entry name" value="HemC"/>
</dbReference>
<reference evidence="11 12" key="1">
    <citation type="submission" date="2018-02" db="EMBL/GenBank/DDBJ databases">
        <title>The draft genome of Phyllobacterium sp. 1N-3.</title>
        <authorList>
            <person name="Liu L."/>
            <person name="Li L."/>
            <person name="Zhang X."/>
            <person name="Wang T."/>
            <person name="Liang L."/>
        </authorList>
    </citation>
    <scope>NUCLEOTIDE SEQUENCE [LARGE SCALE GENOMIC DNA]</scope>
    <source>
        <strain evidence="11 12">1N-3</strain>
    </source>
</reference>
<dbReference type="AlphaFoldDB" id="A0A2S9IVB5"/>
<organism evidence="11 12">
    <name type="scientific">Phyllobacterium phragmitis</name>
    <dbReference type="NCBI Taxonomy" id="2670329"/>
    <lineage>
        <taxon>Bacteria</taxon>
        <taxon>Pseudomonadati</taxon>
        <taxon>Pseudomonadota</taxon>
        <taxon>Alphaproteobacteria</taxon>
        <taxon>Hyphomicrobiales</taxon>
        <taxon>Phyllobacteriaceae</taxon>
        <taxon>Phyllobacterium</taxon>
    </lineage>
</organism>
<dbReference type="Pfam" id="PF01379">
    <property type="entry name" value="Porphobil_deam"/>
    <property type="match status" value="1"/>
</dbReference>
<dbReference type="FunFam" id="3.40.190.10:FF:000004">
    <property type="entry name" value="Porphobilinogen deaminase"/>
    <property type="match status" value="1"/>
</dbReference>
<dbReference type="SUPFAM" id="SSF54782">
    <property type="entry name" value="Porphobilinogen deaminase (hydroxymethylbilane synthase), C-terminal domain"/>
    <property type="match status" value="1"/>
</dbReference>
<dbReference type="PANTHER" id="PTHR11557:SF0">
    <property type="entry name" value="PORPHOBILINOGEN DEAMINASE"/>
    <property type="match status" value="1"/>
</dbReference>
<dbReference type="PIRSF" id="PIRSF001438">
    <property type="entry name" value="4pyrrol_synth_OHMeBilane_synth"/>
    <property type="match status" value="1"/>
</dbReference>
<dbReference type="NCBIfam" id="TIGR00212">
    <property type="entry name" value="hemC"/>
    <property type="match status" value="1"/>
</dbReference>
<evidence type="ECO:0000256" key="2">
    <source>
        <dbReference type="ARBA" id="ARBA00004735"/>
    </source>
</evidence>
<comment type="miscellaneous">
    <text evidence="8">The porphobilinogen subunits are added to the dipyrromethane group.</text>
</comment>
<dbReference type="EMBL" id="PVBR01000004">
    <property type="protein sequence ID" value="PRD44458.1"/>
    <property type="molecule type" value="Genomic_DNA"/>
</dbReference>
<dbReference type="RefSeq" id="WP_105741345.1">
    <property type="nucleotide sequence ID" value="NZ_PVBR01000004.1"/>
</dbReference>
<proteinExistence type="inferred from homology"/>
<dbReference type="Gene3D" id="3.40.190.10">
    <property type="entry name" value="Periplasmic binding protein-like II"/>
    <property type="match status" value="2"/>
</dbReference>
<keyword evidence="12" id="KW-1185">Reference proteome</keyword>
<dbReference type="InterPro" id="IPR036803">
    <property type="entry name" value="Porphobilinogen_deaminase_C_sf"/>
</dbReference>
<feature type="modified residue" description="S-(dipyrrolylmethanemethyl)cysteine" evidence="8">
    <location>
        <position position="244"/>
    </location>
</feature>
<gene>
    <name evidence="8 11" type="primary">hemC</name>
    <name evidence="11" type="ORF">C5748_07765</name>
</gene>
<dbReference type="GO" id="GO:0006782">
    <property type="term" value="P:protoporphyrinogen IX biosynthetic process"/>
    <property type="evidence" value="ECO:0007669"/>
    <property type="project" value="UniProtKB-UniRule"/>
</dbReference>
<dbReference type="Pfam" id="PF03900">
    <property type="entry name" value="Porphobil_deamC"/>
    <property type="match status" value="1"/>
</dbReference>
<dbReference type="Proteomes" id="UP000239434">
    <property type="component" value="Unassembled WGS sequence"/>
</dbReference>
<dbReference type="GO" id="GO:0005737">
    <property type="term" value="C:cytoplasm"/>
    <property type="evidence" value="ECO:0007669"/>
    <property type="project" value="UniProtKB-UniRule"/>
</dbReference>
<evidence type="ECO:0000313" key="11">
    <source>
        <dbReference type="EMBL" id="PRD44458.1"/>
    </source>
</evidence>
<dbReference type="PANTHER" id="PTHR11557">
    <property type="entry name" value="PORPHOBILINOGEN DEAMINASE"/>
    <property type="match status" value="1"/>
</dbReference>
<keyword evidence="6 8" id="KW-0627">Porphyrin biosynthesis</keyword>
<accession>A0A2S9IVB5</accession>
<evidence type="ECO:0000313" key="12">
    <source>
        <dbReference type="Proteomes" id="UP000239434"/>
    </source>
</evidence>
<dbReference type="InterPro" id="IPR022418">
    <property type="entry name" value="Porphobilinogen_deaminase_C"/>
</dbReference>
<protein>
    <recommendedName>
        <fullName evidence="8">Porphobilinogen deaminase</fullName>
        <shortName evidence="8">PBG</shortName>
        <ecNumber evidence="8">2.5.1.61</ecNumber>
    </recommendedName>
    <alternativeName>
        <fullName evidence="8">Hydroxymethylbilane synthase</fullName>
        <shortName evidence="8">HMBS</shortName>
    </alternativeName>
    <alternativeName>
        <fullName evidence="8">Pre-uroporphyrinogen synthase</fullName>
    </alternativeName>
</protein>
<evidence type="ECO:0000256" key="6">
    <source>
        <dbReference type="ARBA" id="ARBA00023244"/>
    </source>
</evidence>
<evidence type="ECO:0000259" key="10">
    <source>
        <dbReference type="Pfam" id="PF03900"/>
    </source>
</evidence>
<evidence type="ECO:0000256" key="1">
    <source>
        <dbReference type="ARBA" id="ARBA00002869"/>
    </source>
</evidence>
<evidence type="ECO:0000256" key="3">
    <source>
        <dbReference type="ARBA" id="ARBA00005638"/>
    </source>
</evidence>
<comment type="cofactor">
    <cofactor evidence="8">
        <name>dipyrromethane</name>
        <dbReference type="ChEBI" id="CHEBI:60342"/>
    </cofactor>
    <text evidence="8">Binds 1 dipyrromethane group covalently.</text>
</comment>
<comment type="caution">
    <text evidence="11">The sequence shown here is derived from an EMBL/GenBank/DDBJ whole genome shotgun (WGS) entry which is preliminary data.</text>
</comment>
<name>A0A2S9IVB5_9HYPH</name>
<dbReference type="HAMAP" id="MF_00260">
    <property type="entry name" value="Porphobil_deam"/>
    <property type="match status" value="1"/>
</dbReference>
<evidence type="ECO:0000256" key="4">
    <source>
        <dbReference type="ARBA" id="ARBA00011245"/>
    </source>
</evidence>
<dbReference type="EC" id="2.5.1.61" evidence="8"/>
<feature type="domain" description="Porphobilinogen deaminase C-terminal" evidence="10">
    <location>
        <begin position="230"/>
        <end position="297"/>
    </location>
</feature>
<evidence type="ECO:0000256" key="7">
    <source>
        <dbReference type="ARBA" id="ARBA00048169"/>
    </source>
</evidence>
<comment type="catalytic activity">
    <reaction evidence="7 8">
        <text>4 porphobilinogen + H2O = hydroxymethylbilane + 4 NH4(+)</text>
        <dbReference type="Rhea" id="RHEA:13185"/>
        <dbReference type="ChEBI" id="CHEBI:15377"/>
        <dbReference type="ChEBI" id="CHEBI:28938"/>
        <dbReference type="ChEBI" id="CHEBI:57845"/>
        <dbReference type="ChEBI" id="CHEBI:58126"/>
        <dbReference type="EC" id="2.5.1.61"/>
    </reaction>
</comment>
<evidence type="ECO:0000256" key="5">
    <source>
        <dbReference type="ARBA" id="ARBA00022679"/>
    </source>
</evidence>
<dbReference type="GO" id="GO:0004418">
    <property type="term" value="F:hydroxymethylbilane synthase activity"/>
    <property type="evidence" value="ECO:0007669"/>
    <property type="project" value="UniProtKB-UniRule"/>
</dbReference>
<dbReference type="FunFam" id="3.40.190.10:FF:000005">
    <property type="entry name" value="Porphobilinogen deaminase"/>
    <property type="match status" value="1"/>
</dbReference>
<sequence>MQTPSLKIGTRGSRLALAQAHETRRRLMNAHGFAEEAIEIAVMSTAGDRIQDRPLSEVGGKGLFTLEIEEALHDGRIDLAVHSSKDMPTVLPEGLHLSAFLEREDPRDGFIGRSVKRLTDLPEGATVGSSSLRRQALIRRVRPDITVVNFRGNVETRLRKLEEGQVDGTFLAHAGLKRLGLGHVVTELLDPTIFPPAPGQGAIAIESRIGDARIDALLGPLDHRDTHIALICERSFLARLDGSCRTPIAGLAIVSGDRLSFSGMILTPDGREAHEIHGEGSIADAAAIGVDAAERVLALAGPQFFNDWA</sequence>
<dbReference type="PROSITE" id="PS00533">
    <property type="entry name" value="PORPHOBILINOGEN_DEAM"/>
    <property type="match status" value="1"/>
</dbReference>
<comment type="function">
    <text evidence="1 8">Tetrapolymerization of the monopyrrole PBG into the hydroxymethylbilane pre-uroporphyrinogen in several discrete steps.</text>
</comment>
<dbReference type="UniPathway" id="UPA00251">
    <property type="reaction ID" value="UER00319"/>
</dbReference>
<evidence type="ECO:0000256" key="8">
    <source>
        <dbReference type="HAMAP-Rule" id="MF_00260"/>
    </source>
</evidence>
<comment type="similarity">
    <text evidence="3 8">Belongs to the HMBS family.</text>
</comment>
<comment type="subunit">
    <text evidence="4 8">Monomer.</text>
</comment>
<dbReference type="SUPFAM" id="SSF53850">
    <property type="entry name" value="Periplasmic binding protein-like II"/>
    <property type="match status" value="1"/>
</dbReference>
<dbReference type="PRINTS" id="PR00151">
    <property type="entry name" value="PORPHBDMNASE"/>
</dbReference>